<protein>
    <recommendedName>
        <fullName evidence="4">Secreted protein</fullName>
    </recommendedName>
</protein>
<dbReference type="EMBL" id="KZ293465">
    <property type="protein sequence ID" value="PBK62608.1"/>
    <property type="molecule type" value="Genomic_DNA"/>
</dbReference>
<organism evidence="2 3">
    <name type="scientific">Armillaria solidipes</name>
    <dbReference type="NCBI Taxonomy" id="1076256"/>
    <lineage>
        <taxon>Eukaryota</taxon>
        <taxon>Fungi</taxon>
        <taxon>Dikarya</taxon>
        <taxon>Basidiomycota</taxon>
        <taxon>Agaricomycotina</taxon>
        <taxon>Agaricomycetes</taxon>
        <taxon>Agaricomycetidae</taxon>
        <taxon>Agaricales</taxon>
        <taxon>Marasmiineae</taxon>
        <taxon>Physalacriaceae</taxon>
        <taxon>Armillaria</taxon>
    </lineage>
</organism>
<name>A0A2H3B982_9AGAR</name>
<gene>
    <name evidence="2" type="ORF">ARMSODRAFT_604097</name>
</gene>
<keyword evidence="3" id="KW-1185">Reference proteome</keyword>
<evidence type="ECO:0000256" key="1">
    <source>
        <dbReference type="SAM" id="SignalP"/>
    </source>
</evidence>
<evidence type="ECO:0000313" key="2">
    <source>
        <dbReference type="EMBL" id="PBK62608.1"/>
    </source>
</evidence>
<feature type="chain" id="PRO_5013547500" description="Secreted protein" evidence="1">
    <location>
        <begin position="37"/>
        <end position="80"/>
    </location>
</feature>
<dbReference type="Proteomes" id="UP000218334">
    <property type="component" value="Unassembled WGS sequence"/>
</dbReference>
<evidence type="ECO:0000313" key="3">
    <source>
        <dbReference type="Proteomes" id="UP000218334"/>
    </source>
</evidence>
<keyword evidence="1" id="KW-0732">Signal</keyword>
<proteinExistence type="predicted"/>
<sequence length="80" mass="9283">MVRYFARSENNSRCFYLLLFAAQSLTLWFVSSPAAPSTICDLAGPLFSFIRWRLLLPLRLSWPWCSSYKGDRLYNLSILA</sequence>
<reference evidence="3" key="1">
    <citation type="journal article" date="2017" name="Nat. Ecol. Evol.">
        <title>Genome expansion and lineage-specific genetic innovations in the forest pathogenic fungi Armillaria.</title>
        <authorList>
            <person name="Sipos G."/>
            <person name="Prasanna A.N."/>
            <person name="Walter M.C."/>
            <person name="O'Connor E."/>
            <person name="Balint B."/>
            <person name="Krizsan K."/>
            <person name="Kiss B."/>
            <person name="Hess J."/>
            <person name="Varga T."/>
            <person name="Slot J."/>
            <person name="Riley R."/>
            <person name="Boka B."/>
            <person name="Rigling D."/>
            <person name="Barry K."/>
            <person name="Lee J."/>
            <person name="Mihaltcheva S."/>
            <person name="LaButti K."/>
            <person name="Lipzen A."/>
            <person name="Waldron R."/>
            <person name="Moloney N.M."/>
            <person name="Sperisen C."/>
            <person name="Kredics L."/>
            <person name="Vagvoelgyi C."/>
            <person name="Patrignani A."/>
            <person name="Fitzpatrick D."/>
            <person name="Nagy I."/>
            <person name="Doyle S."/>
            <person name="Anderson J.B."/>
            <person name="Grigoriev I.V."/>
            <person name="Gueldener U."/>
            <person name="Muensterkoetter M."/>
            <person name="Nagy L.G."/>
        </authorList>
    </citation>
    <scope>NUCLEOTIDE SEQUENCE [LARGE SCALE GENOMIC DNA]</scope>
    <source>
        <strain evidence="3">28-4</strain>
    </source>
</reference>
<accession>A0A2H3B982</accession>
<evidence type="ECO:0008006" key="4">
    <source>
        <dbReference type="Google" id="ProtNLM"/>
    </source>
</evidence>
<dbReference type="AlphaFoldDB" id="A0A2H3B982"/>
<feature type="signal peptide" evidence="1">
    <location>
        <begin position="1"/>
        <end position="36"/>
    </location>
</feature>